<dbReference type="InterPro" id="IPR036537">
    <property type="entry name" value="Adaptor_Cbl_N_dom_sf"/>
</dbReference>
<keyword evidence="3" id="KW-1185">Reference proteome</keyword>
<sequence>MFEPLLAIADMIGDIHPLAKGIVGSFKAIHNVLKGVSQLNKEICALIEDMCLMLRHLDKIKSSMKGNETEELRLILLKMENVMSHTCQFVQNWHDSKRKKGALLTSLSREQVQGIRRLQAQFSDVKSDLDRGIAVDTFVRTRVLSDKLDTIPFPSMQNSIYYSKKDEMGDSEAPPSYDSWGVNPKADSLYTD</sequence>
<name>A0A4S8MKA7_DENBC</name>
<accession>A0A4S8MKA7</accession>
<feature type="region of interest" description="Disordered" evidence="1">
    <location>
        <begin position="164"/>
        <end position="192"/>
    </location>
</feature>
<dbReference type="Gene3D" id="1.20.930.20">
    <property type="entry name" value="Adaptor protein Cbl, N-terminal domain"/>
    <property type="match status" value="1"/>
</dbReference>
<protein>
    <submittedName>
        <fullName evidence="2">Uncharacterized protein</fullName>
    </submittedName>
</protein>
<evidence type="ECO:0000256" key="1">
    <source>
        <dbReference type="SAM" id="MobiDB-lite"/>
    </source>
</evidence>
<dbReference type="Proteomes" id="UP000297245">
    <property type="component" value="Unassembled WGS sequence"/>
</dbReference>
<dbReference type="AlphaFoldDB" id="A0A4S8MKA7"/>
<dbReference type="GO" id="GO:0007166">
    <property type="term" value="P:cell surface receptor signaling pathway"/>
    <property type="evidence" value="ECO:0007669"/>
    <property type="project" value="InterPro"/>
</dbReference>
<proteinExistence type="predicted"/>
<reference evidence="2 3" key="1">
    <citation type="journal article" date="2019" name="Nat. Ecol. Evol.">
        <title>Megaphylogeny resolves global patterns of mushroom evolution.</title>
        <authorList>
            <person name="Varga T."/>
            <person name="Krizsan K."/>
            <person name="Foldi C."/>
            <person name="Dima B."/>
            <person name="Sanchez-Garcia M."/>
            <person name="Sanchez-Ramirez S."/>
            <person name="Szollosi G.J."/>
            <person name="Szarkandi J.G."/>
            <person name="Papp V."/>
            <person name="Albert L."/>
            <person name="Andreopoulos W."/>
            <person name="Angelini C."/>
            <person name="Antonin V."/>
            <person name="Barry K.W."/>
            <person name="Bougher N.L."/>
            <person name="Buchanan P."/>
            <person name="Buyck B."/>
            <person name="Bense V."/>
            <person name="Catcheside P."/>
            <person name="Chovatia M."/>
            <person name="Cooper J."/>
            <person name="Damon W."/>
            <person name="Desjardin D."/>
            <person name="Finy P."/>
            <person name="Geml J."/>
            <person name="Haridas S."/>
            <person name="Hughes K."/>
            <person name="Justo A."/>
            <person name="Karasinski D."/>
            <person name="Kautmanova I."/>
            <person name="Kiss B."/>
            <person name="Kocsube S."/>
            <person name="Kotiranta H."/>
            <person name="LaButti K.M."/>
            <person name="Lechner B.E."/>
            <person name="Liimatainen K."/>
            <person name="Lipzen A."/>
            <person name="Lukacs Z."/>
            <person name="Mihaltcheva S."/>
            <person name="Morgado L.N."/>
            <person name="Niskanen T."/>
            <person name="Noordeloos M.E."/>
            <person name="Ohm R.A."/>
            <person name="Ortiz-Santana B."/>
            <person name="Ovrebo C."/>
            <person name="Racz N."/>
            <person name="Riley R."/>
            <person name="Savchenko A."/>
            <person name="Shiryaev A."/>
            <person name="Soop K."/>
            <person name="Spirin V."/>
            <person name="Szebenyi C."/>
            <person name="Tomsovsky M."/>
            <person name="Tulloss R.E."/>
            <person name="Uehling J."/>
            <person name="Grigoriev I.V."/>
            <person name="Vagvolgyi C."/>
            <person name="Papp T."/>
            <person name="Martin F.M."/>
            <person name="Miettinen O."/>
            <person name="Hibbett D.S."/>
            <person name="Nagy L.G."/>
        </authorList>
    </citation>
    <scope>NUCLEOTIDE SEQUENCE [LARGE SCALE GENOMIC DNA]</scope>
    <source>
        <strain evidence="2 3">CBS 962.96</strain>
    </source>
</reference>
<evidence type="ECO:0000313" key="2">
    <source>
        <dbReference type="EMBL" id="THV03021.1"/>
    </source>
</evidence>
<dbReference type="EMBL" id="ML179071">
    <property type="protein sequence ID" value="THV03021.1"/>
    <property type="molecule type" value="Genomic_DNA"/>
</dbReference>
<organism evidence="2 3">
    <name type="scientific">Dendrothele bispora (strain CBS 962.96)</name>
    <dbReference type="NCBI Taxonomy" id="1314807"/>
    <lineage>
        <taxon>Eukaryota</taxon>
        <taxon>Fungi</taxon>
        <taxon>Dikarya</taxon>
        <taxon>Basidiomycota</taxon>
        <taxon>Agaricomycotina</taxon>
        <taxon>Agaricomycetes</taxon>
        <taxon>Agaricomycetidae</taxon>
        <taxon>Agaricales</taxon>
        <taxon>Agaricales incertae sedis</taxon>
        <taxon>Dendrothele</taxon>
    </lineage>
</organism>
<evidence type="ECO:0000313" key="3">
    <source>
        <dbReference type="Proteomes" id="UP000297245"/>
    </source>
</evidence>
<dbReference type="OrthoDB" id="3222020at2759"/>
<gene>
    <name evidence="2" type="ORF">K435DRAFT_775187</name>
</gene>